<dbReference type="PRINTS" id="PR00080">
    <property type="entry name" value="SDRFAMILY"/>
</dbReference>
<dbReference type="PANTHER" id="PTHR42820:SF1">
    <property type="entry name" value="SHORT-CHAIN DEHYDROGENASE_REDUCTASE FAMILY PROTEIN"/>
    <property type="match status" value="1"/>
</dbReference>
<comment type="caution">
    <text evidence="2">The sequence shown here is derived from an EMBL/GenBank/DDBJ whole genome shotgun (WGS) entry which is preliminary data.</text>
</comment>
<dbReference type="CDD" id="cd05233">
    <property type="entry name" value="SDR_c"/>
    <property type="match status" value="1"/>
</dbReference>
<dbReference type="SUPFAM" id="SSF51735">
    <property type="entry name" value="NAD(P)-binding Rossmann-fold domains"/>
    <property type="match status" value="1"/>
</dbReference>
<proteinExistence type="inferred from homology"/>
<keyword evidence="2" id="KW-0560">Oxidoreductase</keyword>
<keyword evidence="3" id="KW-1185">Reference proteome</keyword>
<sequence length="252" mass="26302">MMKDKAGLVTGAGSGIGRAGALAFAKNGARVVVSDIDEAAGRETVEIIEASGGKAVFFQCDVSDEEQVKALVDATVSNFGQLDFAFNNAGMNGVFAPIGETDSATWDRVMKVNLYSTFYCLKHEVNAMLKTGGGAIVNTASAAGLIGIANNAPYTASKFGVVGITRNAAIDYGPLGIRINALTPGSTTSPMMKNAFEQNPPEFRERILSAIPMRGLAEPEDQADAVVWLCSDQARMVTGISLAVDGGWLAGK</sequence>
<dbReference type="Gene3D" id="3.40.50.720">
    <property type="entry name" value="NAD(P)-binding Rossmann-like Domain"/>
    <property type="match status" value="1"/>
</dbReference>
<dbReference type="GO" id="GO:0016491">
    <property type="term" value="F:oxidoreductase activity"/>
    <property type="evidence" value="ECO:0007669"/>
    <property type="project" value="UniProtKB-KW"/>
</dbReference>
<reference evidence="2 3" key="1">
    <citation type="submission" date="2024-09" db="EMBL/GenBank/DDBJ databases">
        <authorList>
            <person name="Sun Q."/>
            <person name="Mori K."/>
        </authorList>
    </citation>
    <scope>NUCLEOTIDE SEQUENCE [LARGE SCALE GENOMIC DNA]</scope>
    <source>
        <strain evidence="2 3">JCM 1334</strain>
    </source>
</reference>
<accession>A0ABV5XZ35</accession>
<protein>
    <submittedName>
        <fullName evidence="2">SDR family NAD(P)-dependent oxidoreductase</fullName>
        <ecNumber evidence="2">1.1.1.-</ecNumber>
    </submittedName>
</protein>
<evidence type="ECO:0000313" key="2">
    <source>
        <dbReference type="EMBL" id="MFB9820003.1"/>
    </source>
</evidence>
<dbReference type="PROSITE" id="PS00061">
    <property type="entry name" value="ADH_SHORT"/>
    <property type="match status" value="1"/>
</dbReference>
<dbReference type="PRINTS" id="PR00081">
    <property type="entry name" value="GDHRDH"/>
</dbReference>
<dbReference type="PANTHER" id="PTHR42820">
    <property type="entry name" value="SHORT-CHAIN DEHYDROGENASE REDUCTASE"/>
    <property type="match status" value="1"/>
</dbReference>
<dbReference type="Proteomes" id="UP001589702">
    <property type="component" value="Unassembled WGS sequence"/>
</dbReference>
<evidence type="ECO:0000256" key="1">
    <source>
        <dbReference type="ARBA" id="ARBA00006484"/>
    </source>
</evidence>
<comment type="similarity">
    <text evidence="1">Belongs to the short-chain dehydrogenases/reductases (SDR) family.</text>
</comment>
<organism evidence="2 3">
    <name type="scientific">Arthrobacter ramosus</name>
    <dbReference type="NCBI Taxonomy" id="1672"/>
    <lineage>
        <taxon>Bacteria</taxon>
        <taxon>Bacillati</taxon>
        <taxon>Actinomycetota</taxon>
        <taxon>Actinomycetes</taxon>
        <taxon>Micrococcales</taxon>
        <taxon>Micrococcaceae</taxon>
        <taxon>Arthrobacter</taxon>
    </lineage>
</organism>
<dbReference type="RefSeq" id="WP_234752179.1">
    <property type="nucleotide sequence ID" value="NZ_BAAAWN010000001.1"/>
</dbReference>
<gene>
    <name evidence="2" type="ORF">ACFFP1_10880</name>
</gene>
<dbReference type="InterPro" id="IPR020904">
    <property type="entry name" value="Sc_DH/Rdtase_CS"/>
</dbReference>
<dbReference type="InterPro" id="IPR036291">
    <property type="entry name" value="NAD(P)-bd_dom_sf"/>
</dbReference>
<dbReference type="EC" id="1.1.1.-" evidence="2"/>
<dbReference type="Pfam" id="PF13561">
    <property type="entry name" value="adh_short_C2"/>
    <property type="match status" value="1"/>
</dbReference>
<dbReference type="NCBIfam" id="NF005559">
    <property type="entry name" value="PRK07231.1"/>
    <property type="match status" value="1"/>
</dbReference>
<evidence type="ECO:0000313" key="3">
    <source>
        <dbReference type="Proteomes" id="UP001589702"/>
    </source>
</evidence>
<dbReference type="InterPro" id="IPR002347">
    <property type="entry name" value="SDR_fam"/>
</dbReference>
<name>A0ABV5XZ35_ARTRM</name>
<dbReference type="EMBL" id="JBHMBC010000016">
    <property type="protein sequence ID" value="MFB9820003.1"/>
    <property type="molecule type" value="Genomic_DNA"/>
</dbReference>